<dbReference type="AlphaFoldDB" id="A0A482PB64"/>
<comment type="subunit">
    <text evidence="8">Homodimer.</text>
</comment>
<evidence type="ECO:0000313" key="9">
    <source>
        <dbReference type="EMBL" id="QBY27395.1"/>
    </source>
</evidence>
<proteinExistence type="inferred from homology"/>
<comment type="catalytic activity">
    <reaction evidence="8">
        <text>diacetylchitobiose-6'-phosphate + H2O = N'-monoacetylchitobiose-6'-phosphate + acetate</text>
        <dbReference type="Rhea" id="RHEA:35083"/>
        <dbReference type="ChEBI" id="CHEBI:15377"/>
        <dbReference type="ChEBI" id="CHEBI:30089"/>
        <dbReference type="ChEBI" id="CHEBI:64883"/>
        <dbReference type="ChEBI" id="CHEBI:71315"/>
    </reaction>
</comment>
<dbReference type="InterPro" id="IPR006879">
    <property type="entry name" value="YdjC-like"/>
</dbReference>
<dbReference type="InterPro" id="IPR011330">
    <property type="entry name" value="Glyco_hydro/deAcase_b/a-brl"/>
</dbReference>
<organism evidence="9">
    <name type="scientific">Citrobacter rodentium</name>
    <dbReference type="NCBI Taxonomy" id="67825"/>
    <lineage>
        <taxon>Bacteria</taxon>
        <taxon>Pseudomonadati</taxon>
        <taxon>Pseudomonadota</taxon>
        <taxon>Gammaproteobacteria</taxon>
        <taxon>Enterobacterales</taxon>
        <taxon>Enterobacteriaceae</taxon>
        <taxon>Citrobacter</taxon>
    </lineage>
</organism>
<sequence length="252" mass="28117">MARLLIVNADDFGLSKGINYGIAEAHRRGLVTSTTAMINASAIEHAAEISANLPSLAVGLHFVLSYGAPLTQAPSLTREGKMGKWLWQATGQGLVSDEEIVAELHQQYQRFISVFGRPPGHIDSHHHVHFLPQVWRHVEQFAKDKDLPLRIDWQVAREQNITPRGVSSVEYFINDFYGENVSSRFLLAALAKSAAGGYQSTELMCHPGFIDNEVRQSRYCFPRLEELEVLTSSGLKQAVEEQGFRLGTWSDL</sequence>
<accession>A0A482PB64</accession>
<evidence type="ECO:0000256" key="5">
    <source>
        <dbReference type="ARBA" id="ARBA00023024"/>
    </source>
</evidence>
<dbReference type="GO" id="GO:0000272">
    <property type="term" value="P:polysaccharide catabolic process"/>
    <property type="evidence" value="ECO:0007669"/>
    <property type="project" value="UniProtKB-UniRule"/>
</dbReference>
<dbReference type="NCBIfam" id="NF002559">
    <property type="entry name" value="PRK02134.1"/>
    <property type="match status" value="1"/>
</dbReference>
<gene>
    <name evidence="8 9" type="primary">chbG</name>
    <name evidence="9" type="ORF">E2R62_00190</name>
</gene>
<dbReference type="GO" id="GO:0052777">
    <property type="term" value="P:diacetylchitobiose catabolic process"/>
    <property type="evidence" value="ECO:0007669"/>
    <property type="project" value="UniProtKB-UniRule"/>
</dbReference>
<dbReference type="PANTHER" id="PTHR31609:SF1">
    <property type="entry name" value="CARBOHYDRATE DEACETYLASE"/>
    <property type="match status" value="1"/>
</dbReference>
<dbReference type="EMBL" id="CP038008">
    <property type="protein sequence ID" value="QBY27395.1"/>
    <property type="molecule type" value="Genomic_DNA"/>
</dbReference>
<dbReference type="EC" id="3.5.1.105" evidence="8"/>
<dbReference type="InterPro" id="IPR022948">
    <property type="entry name" value="COD_ChbG_bac"/>
</dbReference>
<keyword evidence="7 8" id="KW-0624">Polysaccharide degradation</keyword>
<dbReference type="Gene3D" id="3.20.20.370">
    <property type="entry name" value="Glycoside hydrolase/deacetylase"/>
    <property type="match status" value="1"/>
</dbReference>
<keyword evidence="2 8" id="KW-0479">Metal-binding</keyword>
<evidence type="ECO:0000256" key="7">
    <source>
        <dbReference type="ARBA" id="ARBA00023326"/>
    </source>
</evidence>
<keyword evidence="6 8" id="KW-0119">Carbohydrate metabolism</keyword>
<dbReference type="GO" id="GO:0046872">
    <property type="term" value="F:metal ion binding"/>
    <property type="evidence" value="ECO:0007669"/>
    <property type="project" value="UniProtKB-KW"/>
</dbReference>
<dbReference type="Pfam" id="PF04794">
    <property type="entry name" value="YdjC"/>
    <property type="match status" value="1"/>
</dbReference>
<dbReference type="PANTHER" id="PTHR31609">
    <property type="entry name" value="YDJC DEACETYLASE FAMILY MEMBER"/>
    <property type="match status" value="1"/>
</dbReference>
<protein>
    <recommendedName>
        <fullName evidence="8">Chitooligosaccharide deacetylase</fullName>
        <shortName evidence="8">COD</shortName>
        <ecNumber evidence="8">3.5.1.105</ecNumber>
    </recommendedName>
    <alternativeName>
        <fullName evidence="8">Chitin disaccharide deacetylase</fullName>
    </alternativeName>
    <alternativeName>
        <fullName evidence="8">Chitobiose deacetylase</fullName>
    </alternativeName>
    <alternativeName>
        <fullName evidence="8">Chitobiose-6P deacetylase</fullName>
    </alternativeName>
    <alternativeName>
        <fullName evidence="8">Chitotriose deacetylase</fullName>
    </alternativeName>
    <alternativeName>
        <fullName evidence="8">Chitotriose-6P deacetylase</fullName>
    </alternativeName>
</protein>
<dbReference type="GO" id="GO:0005737">
    <property type="term" value="C:cytoplasm"/>
    <property type="evidence" value="ECO:0007669"/>
    <property type="project" value="UniProtKB-SubCell"/>
</dbReference>
<keyword evidence="5 8" id="KW-0146">Chitin degradation</keyword>
<feature type="binding site" evidence="8">
    <location>
        <position position="125"/>
    </location>
    <ligand>
        <name>Mg(2+)</name>
        <dbReference type="ChEBI" id="CHEBI:18420"/>
    </ligand>
</feature>
<evidence type="ECO:0000256" key="2">
    <source>
        <dbReference type="ARBA" id="ARBA00022723"/>
    </source>
</evidence>
<dbReference type="GO" id="GO:0036311">
    <property type="term" value="F:chitin disaccharide deacetylase activity"/>
    <property type="evidence" value="ECO:0007669"/>
    <property type="project" value="UniProtKB-UniRule"/>
</dbReference>
<evidence type="ECO:0000256" key="1">
    <source>
        <dbReference type="ARBA" id="ARBA00001946"/>
    </source>
</evidence>
<feature type="binding site" evidence="8">
    <location>
        <position position="61"/>
    </location>
    <ligand>
        <name>Mg(2+)</name>
        <dbReference type="ChEBI" id="CHEBI:18420"/>
    </ligand>
</feature>
<dbReference type="OMA" id="GKPCADP"/>
<dbReference type="UniPathway" id="UPA00349"/>
<evidence type="ECO:0000256" key="4">
    <source>
        <dbReference type="ARBA" id="ARBA00022842"/>
    </source>
</evidence>
<comment type="catalytic activity">
    <reaction evidence="8">
        <text>N,N'-diacetylchitobiose + H2O = N-acetyl-beta-D-glucosaminyl-(1-&gt;4)-D-glucosamine + acetate</text>
        <dbReference type="Rhea" id="RHEA:27469"/>
        <dbReference type="ChEBI" id="CHEBI:15377"/>
        <dbReference type="ChEBI" id="CHEBI:28681"/>
        <dbReference type="ChEBI" id="CHEBI:30089"/>
        <dbReference type="ChEBI" id="CHEBI:59910"/>
        <dbReference type="EC" id="3.5.1.105"/>
    </reaction>
</comment>
<dbReference type="CDD" id="cd10803">
    <property type="entry name" value="YdjC_EF3048_like"/>
    <property type="match status" value="1"/>
</dbReference>
<dbReference type="HAMAP" id="MF_01246">
    <property type="entry name" value="COD"/>
    <property type="match status" value="1"/>
</dbReference>
<comment type="subcellular location">
    <subcellularLocation>
        <location evidence="8">Cytoplasm</location>
    </subcellularLocation>
</comment>
<keyword evidence="8" id="KW-0963">Cytoplasm</keyword>
<evidence type="ECO:0000256" key="3">
    <source>
        <dbReference type="ARBA" id="ARBA00022801"/>
    </source>
</evidence>
<evidence type="ECO:0000256" key="6">
    <source>
        <dbReference type="ARBA" id="ARBA00023277"/>
    </source>
</evidence>
<dbReference type="GO" id="GO:0006032">
    <property type="term" value="P:chitin catabolic process"/>
    <property type="evidence" value="ECO:0007669"/>
    <property type="project" value="UniProtKB-UniPathway"/>
</dbReference>
<evidence type="ECO:0000256" key="8">
    <source>
        <dbReference type="HAMAP-Rule" id="MF_01246"/>
    </source>
</evidence>
<comment type="cofactor">
    <cofactor evidence="1 8">
        <name>Mg(2+)</name>
        <dbReference type="ChEBI" id="CHEBI:18420"/>
    </cofactor>
</comment>
<comment type="function">
    <text evidence="8">Involved in the degradation of chitin. ChbG is essential for growth on the acetylated chitooligosaccharides chitobiose and chitotriose but is dispensable for growth on cellobiose and chitosan dimer, the deacetylated form of chitobiose. Deacetylation of chitobiose-6-P and chitotriose-6-P is necessary for both the activation of the chb promoter by the regulatory protein ChbR and the hydrolysis of phosphorylated beta-glucosides by the phospho-beta-glucosidase ChbF. Catalyzes the removal of only one acetyl group from chitobiose-6-P to yield monoacetylchitobiose-6-P, the inducer of ChbR and the substrate of ChbF.</text>
</comment>
<name>A0A482PB64_CITRO</name>
<dbReference type="SUPFAM" id="SSF88713">
    <property type="entry name" value="Glycoside hydrolase/deacetylase"/>
    <property type="match status" value="1"/>
</dbReference>
<comment type="pathway">
    <text evidence="8">Glycan degradation; chitin degradation.</text>
</comment>
<dbReference type="RefSeq" id="WP_012905080.1">
    <property type="nucleotide sequence ID" value="NZ_CAJTBI010000010.1"/>
</dbReference>
<keyword evidence="4 8" id="KW-0460">Magnesium</keyword>
<comment type="similarity">
    <text evidence="8">Belongs to the YdjC deacetylase family. ChbG subfamily.</text>
</comment>
<dbReference type="GO" id="GO:0019213">
    <property type="term" value="F:deacetylase activity"/>
    <property type="evidence" value="ECO:0007669"/>
    <property type="project" value="TreeGrafter"/>
</dbReference>
<reference evidence="9" key="1">
    <citation type="submission" date="2019-03" db="EMBL/GenBank/DDBJ databases">
        <title>Complete genome sequence of enteropathogenic Citrobacter rodentium strain DBS100.</title>
        <authorList>
            <person name="Popov G."/>
            <person name="Fiebig A."/>
            <person name="Shideler S."/>
            <person name="Coombes B."/>
            <person name="Savchenko A."/>
        </authorList>
    </citation>
    <scope>NUCLEOTIDE SEQUENCE</scope>
    <source>
        <strain evidence="9">DBS100</strain>
    </source>
</reference>
<keyword evidence="3 8" id="KW-0378">Hydrolase</keyword>